<sequence>MVVKVVKAEHLPEQLLRLALAEHVRDFDGGESDGGGEWCDDWRCSGGRVRRRRCGVTANGAEAATARRRRAAIIGSCEKGRDGATAAADLQAVALPKPREEGHGDSLGGAGGESSFRLVHPALQAGGRGSGGGGRIESGREVACV</sequence>
<name>A0A8J4CR31_9CHLO</name>
<keyword evidence="3" id="KW-1185">Reference proteome</keyword>
<organism evidence="2 3">
    <name type="scientific">Volvox reticuliferus</name>
    <dbReference type="NCBI Taxonomy" id="1737510"/>
    <lineage>
        <taxon>Eukaryota</taxon>
        <taxon>Viridiplantae</taxon>
        <taxon>Chlorophyta</taxon>
        <taxon>core chlorophytes</taxon>
        <taxon>Chlorophyceae</taxon>
        <taxon>CS clade</taxon>
        <taxon>Chlamydomonadales</taxon>
        <taxon>Volvocaceae</taxon>
        <taxon>Volvox</taxon>
    </lineage>
</organism>
<evidence type="ECO:0000256" key="1">
    <source>
        <dbReference type="SAM" id="MobiDB-lite"/>
    </source>
</evidence>
<gene>
    <name evidence="2" type="ORF">Vretifemale_13629</name>
</gene>
<accession>A0A8J4CR31</accession>
<feature type="region of interest" description="Disordered" evidence="1">
    <location>
        <begin position="124"/>
        <end position="145"/>
    </location>
</feature>
<dbReference type="AlphaFoldDB" id="A0A8J4CR31"/>
<feature type="compositionally biased region" description="Gly residues" evidence="1">
    <location>
        <begin position="126"/>
        <end position="136"/>
    </location>
</feature>
<dbReference type="Proteomes" id="UP000747110">
    <property type="component" value="Unassembled WGS sequence"/>
</dbReference>
<protein>
    <submittedName>
        <fullName evidence="2">Uncharacterized protein</fullName>
    </submittedName>
</protein>
<evidence type="ECO:0000313" key="2">
    <source>
        <dbReference type="EMBL" id="GIL85007.1"/>
    </source>
</evidence>
<reference evidence="2" key="1">
    <citation type="journal article" date="2021" name="Proc. Natl. Acad. Sci. U.S.A.">
        <title>Three genomes in the algal genus Volvox reveal the fate of a haploid sex-determining region after a transition to homothallism.</title>
        <authorList>
            <person name="Yamamoto K."/>
            <person name="Hamaji T."/>
            <person name="Kawai-Toyooka H."/>
            <person name="Matsuzaki R."/>
            <person name="Takahashi F."/>
            <person name="Nishimura Y."/>
            <person name="Kawachi M."/>
            <person name="Noguchi H."/>
            <person name="Minakuchi Y."/>
            <person name="Umen J.G."/>
            <person name="Toyoda A."/>
            <person name="Nozaki H."/>
        </authorList>
    </citation>
    <scope>NUCLEOTIDE SEQUENCE</scope>
    <source>
        <strain evidence="2">NIES-3786</strain>
    </source>
</reference>
<proteinExistence type="predicted"/>
<evidence type="ECO:0000313" key="3">
    <source>
        <dbReference type="Proteomes" id="UP000747110"/>
    </source>
</evidence>
<dbReference type="EMBL" id="BNCP01000031">
    <property type="protein sequence ID" value="GIL85007.1"/>
    <property type="molecule type" value="Genomic_DNA"/>
</dbReference>
<comment type="caution">
    <text evidence="2">The sequence shown here is derived from an EMBL/GenBank/DDBJ whole genome shotgun (WGS) entry which is preliminary data.</text>
</comment>